<organism evidence="2 3">
    <name type="scientific">Klebsiella variicola</name>
    <dbReference type="NCBI Taxonomy" id="244366"/>
    <lineage>
        <taxon>Bacteria</taxon>
        <taxon>Pseudomonadati</taxon>
        <taxon>Pseudomonadota</taxon>
        <taxon>Gammaproteobacteria</taxon>
        <taxon>Enterobacterales</taxon>
        <taxon>Enterobacteriaceae</taxon>
        <taxon>Klebsiella/Raoultella group</taxon>
        <taxon>Klebsiella</taxon>
        <taxon>Klebsiella pneumoniae complex</taxon>
    </lineage>
</organism>
<dbReference type="EMBL" id="CP060808">
    <property type="protein sequence ID" value="QNP27600.1"/>
    <property type="molecule type" value="Genomic_DNA"/>
</dbReference>
<name>A0A7H0EUY4_KLEVA</name>
<dbReference type="InterPro" id="IPR008136">
    <property type="entry name" value="CinA_C"/>
</dbReference>
<geneLocation type="plasmid" evidence="2 3">
    <name>p2757-138</name>
</geneLocation>
<feature type="domain" description="CinA C-terminal" evidence="1">
    <location>
        <begin position="34"/>
        <end position="185"/>
    </location>
</feature>
<evidence type="ECO:0000259" key="1">
    <source>
        <dbReference type="Pfam" id="PF02464"/>
    </source>
</evidence>
<dbReference type="NCBIfam" id="TIGR00199">
    <property type="entry name" value="PncC_domain"/>
    <property type="match status" value="1"/>
</dbReference>
<accession>A0A7H0EUY4</accession>
<reference evidence="2 3" key="1">
    <citation type="submission" date="2020-08" db="EMBL/GenBank/DDBJ databases">
        <title>Complete genome sequence of Klebsiella pneumoniae KP2757.</title>
        <authorList>
            <person name="Zhang X."/>
        </authorList>
    </citation>
    <scope>NUCLEOTIDE SEQUENCE [LARGE SCALE GENOMIC DNA]</scope>
    <source>
        <strain evidence="2 3">KP2757</strain>
        <plasmid evidence="2 3">p2757-138</plasmid>
    </source>
</reference>
<dbReference type="NCBIfam" id="NF002972">
    <property type="entry name" value="PRK03657.1"/>
    <property type="match status" value="1"/>
</dbReference>
<gene>
    <name evidence="2" type="ORF">IAP99_26500</name>
</gene>
<evidence type="ECO:0000313" key="2">
    <source>
        <dbReference type="EMBL" id="QNP27600.1"/>
    </source>
</evidence>
<sequence length="192" mass="21015">MPFWNATDIFLSFLKRISEAVMNTEYNDAKTVNELTKRLANTLIDSDLTLTTAESCTGGKLAAALCAQADTAEFYDIGVITFSDRAKQKMLDVRASTLKKYSAVSEQTVSEMSVGIRQPAETDISIAISGYAGPEGGEDGTPAGTVWFAWNFRGQIITKRECFSGDCQDVIEKAVRFSLAVLIEEVSAWKNK</sequence>
<dbReference type="AlphaFoldDB" id="A0A7H0EUY4"/>
<dbReference type="InterPro" id="IPR036653">
    <property type="entry name" value="CinA-like_C"/>
</dbReference>
<dbReference type="SUPFAM" id="SSF142433">
    <property type="entry name" value="CinA-like"/>
    <property type="match status" value="1"/>
</dbReference>
<dbReference type="Proteomes" id="UP000516181">
    <property type="component" value="Plasmid p2757-138"/>
</dbReference>
<dbReference type="GO" id="GO:0016853">
    <property type="term" value="F:isomerase activity"/>
    <property type="evidence" value="ECO:0007669"/>
    <property type="project" value="UniProtKB-KW"/>
</dbReference>
<keyword evidence="2" id="KW-0614">Plasmid</keyword>
<proteinExistence type="predicted"/>
<keyword evidence="2" id="KW-0413">Isomerase</keyword>
<dbReference type="Gene3D" id="3.90.950.20">
    <property type="entry name" value="CinA-like"/>
    <property type="match status" value="1"/>
</dbReference>
<protein>
    <submittedName>
        <fullName evidence="2">2-oxo-tetronate isomerase</fullName>
    </submittedName>
</protein>
<evidence type="ECO:0000313" key="3">
    <source>
        <dbReference type="Proteomes" id="UP000516181"/>
    </source>
</evidence>
<dbReference type="Pfam" id="PF02464">
    <property type="entry name" value="CinA"/>
    <property type="match status" value="1"/>
</dbReference>